<dbReference type="SMR" id="A0A816JPE0"/>
<dbReference type="Proteomes" id="UP001295469">
    <property type="component" value="Chromosome C04"/>
</dbReference>
<name>A0A816JPE0_BRANA</name>
<evidence type="ECO:0000259" key="6">
    <source>
        <dbReference type="PROSITE" id="PS50174"/>
    </source>
</evidence>
<keyword evidence="4" id="KW-0539">Nucleus</keyword>
<dbReference type="Pfam" id="PF01585">
    <property type="entry name" value="G-patch"/>
    <property type="match status" value="1"/>
</dbReference>
<gene>
    <name evidence="7" type="ORF">DARMORV10_C04P40800.1</name>
</gene>
<feature type="domain" description="G-patch" evidence="6">
    <location>
        <begin position="140"/>
        <end position="176"/>
    </location>
</feature>
<sequence>MFVVVITKHIYSFQLQGLAAVTPRAADPVSMLDFYMKKAAQEEKTRRPRQSKDEMPPPASLQGPSGENESCLCFLFEACDVLSRSHVLISATPSTDPEKRGHHMGDYIPLEELNKFLAKCDDVAAQKATKEAAEKAKMLADNVGHKLLSKMGWKEGRHITKNQSTCCTQSQAIAHPHTAPADLCFSIKNNVPSVGMDWICFLPLRRFSLQTSSICLGYSVPVIGNE</sequence>
<evidence type="ECO:0000256" key="3">
    <source>
        <dbReference type="ARBA" id="ARBA00023187"/>
    </source>
</evidence>
<dbReference type="PROSITE" id="PS50174">
    <property type="entry name" value="G_PATCH"/>
    <property type="match status" value="1"/>
</dbReference>
<feature type="region of interest" description="Disordered" evidence="5">
    <location>
        <begin position="40"/>
        <end position="65"/>
    </location>
</feature>
<dbReference type="EMBL" id="HG994368">
    <property type="protein sequence ID" value="CAF1855649.1"/>
    <property type="molecule type" value="Genomic_DNA"/>
</dbReference>
<dbReference type="GO" id="GO:0005634">
    <property type="term" value="C:nucleus"/>
    <property type="evidence" value="ECO:0007669"/>
    <property type="project" value="UniProtKB-SubCell"/>
</dbReference>
<evidence type="ECO:0000256" key="4">
    <source>
        <dbReference type="ARBA" id="ARBA00023242"/>
    </source>
</evidence>
<keyword evidence="3" id="KW-0508">mRNA splicing</keyword>
<evidence type="ECO:0000256" key="1">
    <source>
        <dbReference type="ARBA" id="ARBA00004123"/>
    </source>
</evidence>
<dbReference type="GO" id="GO:0008380">
    <property type="term" value="P:RNA splicing"/>
    <property type="evidence" value="ECO:0007669"/>
    <property type="project" value="UniProtKB-KW"/>
</dbReference>
<protein>
    <submittedName>
        <fullName evidence="7">(rape) hypothetical protein</fullName>
    </submittedName>
</protein>
<dbReference type="InterPro" id="IPR040169">
    <property type="entry name" value="SUGP1/2"/>
</dbReference>
<dbReference type="InterPro" id="IPR000467">
    <property type="entry name" value="G_patch_dom"/>
</dbReference>
<feature type="compositionally biased region" description="Basic and acidic residues" evidence="5">
    <location>
        <begin position="40"/>
        <end position="55"/>
    </location>
</feature>
<dbReference type="PANTHER" id="PTHR23340">
    <property type="entry name" value="ARGININE/SERINE RICH SPLICING FACTOR SF4/14"/>
    <property type="match status" value="1"/>
</dbReference>
<evidence type="ECO:0000313" key="7">
    <source>
        <dbReference type="EMBL" id="CAF1855649.1"/>
    </source>
</evidence>
<evidence type="ECO:0000256" key="5">
    <source>
        <dbReference type="SAM" id="MobiDB-lite"/>
    </source>
</evidence>
<dbReference type="PANTHER" id="PTHR23340:SF0">
    <property type="entry name" value="SURP AND G-PATCH DOMAIN-CONTAINING PROTEIN 1 ISOFORM X1"/>
    <property type="match status" value="1"/>
</dbReference>
<dbReference type="GO" id="GO:0003676">
    <property type="term" value="F:nucleic acid binding"/>
    <property type="evidence" value="ECO:0007669"/>
    <property type="project" value="InterPro"/>
</dbReference>
<evidence type="ECO:0000256" key="2">
    <source>
        <dbReference type="ARBA" id="ARBA00022664"/>
    </source>
</evidence>
<dbReference type="GO" id="GO:0006397">
    <property type="term" value="P:mRNA processing"/>
    <property type="evidence" value="ECO:0007669"/>
    <property type="project" value="UniProtKB-KW"/>
</dbReference>
<accession>A0A816JPE0</accession>
<organism evidence="7">
    <name type="scientific">Brassica napus</name>
    <name type="common">Rape</name>
    <dbReference type="NCBI Taxonomy" id="3708"/>
    <lineage>
        <taxon>Eukaryota</taxon>
        <taxon>Viridiplantae</taxon>
        <taxon>Streptophyta</taxon>
        <taxon>Embryophyta</taxon>
        <taxon>Tracheophyta</taxon>
        <taxon>Spermatophyta</taxon>
        <taxon>Magnoliopsida</taxon>
        <taxon>eudicotyledons</taxon>
        <taxon>Gunneridae</taxon>
        <taxon>Pentapetalae</taxon>
        <taxon>rosids</taxon>
        <taxon>malvids</taxon>
        <taxon>Brassicales</taxon>
        <taxon>Brassicaceae</taxon>
        <taxon>Brassiceae</taxon>
        <taxon>Brassica</taxon>
    </lineage>
</organism>
<comment type="subcellular location">
    <subcellularLocation>
        <location evidence="1">Nucleus</location>
    </subcellularLocation>
</comment>
<reference evidence="7" key="1">
    <citation type="submission" date="2021-01" db="EMBL/GenBank/DDBJ databases">
        <authorList>
            <consortium name="Genoscope - CEA"/>
            <person name="William W."/>
        </authorList>
    </citation>
    <scope>NUCLEOTIDE SEQUENCE</scope>
</reference>
<keyword evidence="2" id="KW-0507">mRNA processing</keyword>
<dbReference type="AlphaFoldDB" id="A0A816JPE0"/>
<proteinExistence type="predicted"/>